<evidence type="ECO:0008006" key="4">
    <source>
        <dbReference type="Google" id="ProtNLM"/>
    </source>
</evidence>
<evidence type="ECO:0000256" key="1">
    <source>
        <dbReference type="SAM" id="Phobius"/>
    </source>
</evidence>
<organism evidence="2 3">
    <name type="scientific">Fusobacterium vincentii 4_1_13</name>
    <dbReference type="NCBI Taxonomy" id="469606"/>
    <lineage>
        <taxon>Bacteria</taxon>
        <taxon>Fusobacteriati</taxon>
        <taxon>Fusobacteriota</taxon>
        <taxon>Fusobacteriia</taxon>
        <taxon>Fusobacteriales</taxon>
        <taxon>Fusobacteriaceae</taxon>
        <taxon>Fusobacterium</taxon>
    </lineage>
</organism>
<keyword evidence="1" id="KW-0472">Membrane</keyword>
<evidence type="ECO:0000313" key="3">
    <source>
        <dbReference type="Proteomes" id="UP000004925"/>
    </source>
</evidence>
<name>A0A0M1VU92_FUSVC</name>
<accession>A0A0M1VU92</accession>
<keyword evidence="1" id="KW-0812">Transmembrane</keyword>
<reference evidence="2 3" key="1">
    <citation type="submission" date="2011-10" db="EMBL/GenBank/DDBJ databases">
        <title>The Genome Sequence of Fusobacterium sp. 4_1_13.</title>
        <authorList>
            <consortium name="The Broad Institute Genome Sequencing Platform"/>
            <person name="Earl A."/>
            <person name="Ward D."/>
            <person name="Feldgarden M."/>
            <person name="Gevers D."/>
            <person name="Strauss J."/>
            <person name="Ambrose C."/>
            <person name="Allen-Vercoe E."/>
            <person name="Young S.K."/>
            <person name="Zeng Q."/>
            <person name="Gargeya S."/>
            <person name="Fitzgerald M."/>
            <person name="Haas B."/>
            <person name="Abouelleil A."/>
            <person name="Alvarado L."/>
            <person name="Arachchi H.M."/>
            <person name="Berlin A."/>
            <person name="Brown A."/>
            <person name="Chapman S.B."/>
            <person name="Chen Z."/>
            <person name="Dunbar C."/>
            <person name="Freedman E."/>
            <person name="Gearin G."/>
            <person name="Goldberg J."/>
            <person name="Griggs A."/>
            <person name="Gujja S."/>
            <person name="Heiman D."/>
            <person name="Howarth C."/>
            <person name="Larson L."/>
            <person name="Lui A."/>
            <person name="MacDonald P.J."/>
            <person name="Montmayeur A."/>
            <person name="Murphy C."/>
            <person name="Neiman D."/>
            <person name="Pearson M."/>
            <person name="Priest M."/>
            <person name="Roberts A."/>
            <person name="Saif S."/>
            <person name="Shea T."/>
            <person name="Shenoy N."/>
            <person name="Sisk P."/>
            <person name="Stolte C."/>
            <person name="Sykes S."/>
            <person name="Wortman J."/>
            <person name="Nusbaum C."/>
            <person name="Birren B."/>
        </authorList>
    </citation>
    <scope>NUCLEOTIDE SEQUENCE [LARGE SCALE GENOMIC DNA]</scope>
    <source>
        <strain evidence="2 3">4_1_13</strain>
    </source>
</reference>
<feature type="transmembrane region" description="Helical" evidence="1">
    <location>
        <begin position="69"/>
        <end position="89"/>
    </location>
</feature>
<comment type="caution">
    <text evidence="2">The sequence shown here is derived from an EMBL/GenBank/DDBJ whole genome shotgun (WGS) entry which is preliminary data.</text>
</comment>
<dbReference type="EMBL" id="ACDE02000019">
    <property type="protein sequence ID" value="EEO40221.2"/>
    <property type="molecule type" value="Genomic_DNA"/>
</dbReference>
<evidence type="ECO:0000313" key="2">
    <source>
        <dbReference type="EMBL" id="EEO40221.2"/>
    </source>
</evidence>
<feature type="transmembrane region" description="Helical" evidence="1">
    <location>
        <begin position="7"/>
        <end position="25"/>
    </location>
</feature>
<proteinExistence type="predicted"/>
<dbReference type="AlphaFoldDB" id="A0A0M1VU92"/>
<sequence length="126" mass="14393">MEEVKKLFKITITVTIIFFLLGLIFQNKYLLFGISGGCVVSVIALYILSLDSKAIVYSKDVKIAKRIAYIGYAKRYFLHLLFLGALLYFTNDFQLFLSGFIGTLNVKLSIYFMSILKKIKSLLIKL</sequence>
<dbReference type="GeneID" id="79800012"/>
<feature type="transmembrane region" description="Helical" evidence="1">
    <location>
        <begin position="31"/>
        <end position="48"/>
    </location>
</feature>
<dbReference type="Proteomes" id="UP000004925">
    <property type="component" value="Unassembled WGS sequence"/>
</dbReference>
<protein>
    <recommendedName>
        <fullName evidence="4">ATP synthase subunit I</fullName>
    </recommendedName>
</protein>
<gene>
    <name evidence="2" type="ORF">FSCG_00934</name>
</gene>
<feature type="transmembrane region" description="Helical" evidence="1">
    <location>
        <begin position="95"/>
        <end position="116"/>
    </location>
</feature>
<keyword evidence="1" id="KW-1133">Transmembrane helix</keyword>
<dbReference type="RefSeq" id="WP_005911561.1">
    <property type="nucleotide sequence ID" value="NZ_KQ235737.1"/>
</dbReference>